<evidence type="ECO:0000256" key="2">
    <source>
        <dbReference type="ARBA" id="ARBA00007046"/>
    </source>
</evidence>
<dbReference type="EMBL" id="JALLPB020000073">
    <property type="protein sequence ID" value="KAL3822158.1"/>
    <property type="molecule type" value="Genomic_DNA"/>
</dbReference>
<evidence type="ECO:0000256" key="6">
    <source>
        <dbReference type="ARBA" id="ARBA00023078"/>
    </source>
</evidence>
<dbReference type="GO" id="GO:0006754">
    <property type="term" value="P:ATP biosynthetic process"/>
    <property type="evidence" value="ECO:0007669"/>
    <property type="project" value="UniProtKB-KW"/>
</dbReference>
<reference evidence="9 10" key="1">
    <citation type="submission" date="2024-10" db="EMBL/GenBank/DDBJ databases">
        <title>Updated reference genomes for cyclostephanoid diatoms.</title>
        <authorList>
            <person name="Roberts W.R."/>
            <person name="Alverson A.J."/>
        </authorList>
    </citation>
    <scope>NUCLEOTIDE SEQUENCE [LARGE SCALE GENOMIC DNA]</scope>
    <source>
        <strain evidence="9 10">AJA228-03</strain>
    </source>
</reference>
<dbReference type="InterPro" id="IPR026015">
    <property type="entry name" value="ATP_synth_OSCP/delta_N_sf"/>
</dbReference>
<proteinExistence type="inferred from homology"/>
<evidence type="ECO:0000256" key="4">
    <source>
        <dbReference type="ARBA" id="ARBA00022781"/>
    </source>
</evidence>
<keyword evidence="4" id="KW-0375">Hydrogen ion transport</keyword>
<dbReference type="Gene3D" id="1.10.520.20">
    <property type="entry name" value="N-terminal domain of the delta subunit of the F1F0-ATP synthase"/>
    <property type="match status" value="1"/>
</dbReference>
<gene>
    <name evidence="9" type="ORF">ACHAXA_011703</name>
</gene>
<protein>
    <recommendedName>
        <fullName evidence="11">ATP synthase subunit O, mitochondrial</fullName>
    </recommendedName>
</protein>
<comment type="caution">
    <text evidence="9">The sequence shown here is derived from an EMBL/GenBank/DDBJ whole genome shotgun (WGS) entry which is preliminary data.</text>
</comment>
<keyword evidence="6" id="KW-0793">Thylakoid</keyword>
<dbReference type="PANTHER" id="PTHR11910">
    <property type="entry name" value="ATP SYNTHASE DELTA CHAIN"/>
    <property type="match status" value="1"/>
</dbReference>
<keyword evidence="5" id="KW-0406">Ion transport</keyword>
<dbReference type="SUPFAM" id="SSF47928">
    <property type="entry name" value="N-terminal domain of the delta subunit of the F1F0-ATP synthase"/>
    <property type="match status" value="1"/>
</dbReference>
<dbReference type="Proteomes" id="UP001530377">
    <property type="component" value="Unassembled WGS sequence"/>
</dbReference>
<evidence type="ECO:0000313" key="10">
    <source>
        <dbReference type="Proteomes" id="UP001530377"/>
    </source>
</evidence>
<keyword evidence="8" id="KW-0066">ATP synthesis</keyword>
<dbReference type="Pfam" id="PF00213">
    <property type="entry name" value="OSCP"/>
    <property type="match status" value="1"/>
</dbReference>
<dbReference type="InterPro" id="IPR000711">
    <property type="entry name" value="ATPase_OSCP/dsu"/>
</dbReference>
<dbReference type="PRINTS" id="PR00125">
    <property type="entry name" value="ATPASEDELTA"/>
</dbReference>
<dbReference type="GO" id="GO:0016020">
    <property type="term" value="C:membrane"/>
    <property type="evidence" value="ECO:0007669"/>
    <property type="project" value="UniProtKB-SubCell"/>
</dbReference>
<comment type="subcellular location">
    <subcellularLocation>
        <location evidence="1">Membrane</location>
    </subcellularLocation>
</comment>
<dbReference type="GO" id="GO:1902600">
    <property type="term" value="P:proton transmembrane transport"/>
    <property type="evidence" value="ECO:0007669"/>
    <property type="project" value="UniProtKB-KW"/>
</dbReference>
<name>A0ABD3SCA8_9STRA</name>
<evidence type="ECO:0008006" key="11">
    <source>
        <dbReference type="Google" id="ProtNLM"/>
    </source>
</evidence>
<dbReference type="InterPro" id="IPR020781">
    <property type="entry name" value="ATPase_OSCP/d_CS"/>
</dbReference>
<evidence type="ECO:0000256" key="1">
    <source>
        <dbReference type="ARBA" id="ARBA00004370"/>
    </source>
</evidence>
<comment type="similarity">
    <text evidence="2">Belongs to the ATPase delta chain family.</text>
</comment>
<dbReference type="HAMAP" id="MF_01416">
    <property type="entry name" value="ATP_synth_delta_bact"/>
    <property type="match status" value="1"/>
</dbReference>
<keyword evidence="7" id="KW-0472">Membrane</keyword>
<organism evidence="9 10">
    <name type="scientific">Cyclostephanos tholiformis</name>
    <dbReference type="NCBI Taxonomy" id="382380"/>
    <lineage>
        <taxon>Eukaryota</taxon>
        <taxon>Sar</taxon>
        <taxon>Stramenopiles</taxon>
        <taxon>Ochrophyta</taxon>
        <taxon>Bacillariophyta</taxon>
        <taxon>Coscinodiscophyceae</taxon>
        <taxon>Thalassiosirophycidae</taxon>
        <taxon>Stephanodiscales</taxon>
        <taxon>Stephanodiscaceae</taxon>
        <taxon>Cyclostephanos</taxon>
    </lineage>
</organism>
<evidence type="ECO:0000256" key="8">
    <source>
        <dbReference type="ARBA" id="ARBA00023310"/>
    </source>
</evidence>
<accession>A0ABD3SCA8</accession>
<sequence length="228" mass="24284">MVHPEHTMLSNLTLLSRRAAIVAMPSSSSSSSSLYAARFIATDSAHRPPLDLYGLTSRYANAAYIAASKTSTLDRVEVELLAIKETSEKSSEFKSFLANPLIPRDVKSSRVVELLGGKTTSVTLNLMTTLAGNARLGSIGTITDDYVKLMKARRGEVEATIISAEPLTKAQNAAVSDAMGGQFPSGAKVVLKTRVDPSILGGLQIQIGDKFLDLSVASRIDEVSRTAV</sequence>
<dbReference type="PROSITE" id="PS00389">
    <property type="entry name" value="ATPASE_DELTA"/>
    <property type="match status" value="1"/>
</dbReference>
<keyword evidence="3" id="KW-0813">Transport</keyword>
<keyword evidence="10" id="KW-1185">Reference proteome</keyword>
<evidence type="ECO:0000256" key="3">
    <source>
        <dbReference type="ARBA" id="ARBA00022448"/>
    </source>
</evidence>
<evidence type="ECO:0000256" key="5">
    <source>
        <dbReference type="ARBA" id="ARBA00023065"/>
    </source>
</evidence>
<evidence type="ECO:0000313" key="9">
    <source>
        <dbReference type="EMBL" id="KAL3822158.1"/>
    </source>
</evidence>
<dbReference type="NCBIfam" id="TIGR01145">
    <property type="entry name" value="ATP_synt_delta"/>
    <property type="match status" value="1"/>
</dbReference>
<evidence type="ECO:0000256" key="7">
    <source>
        <dbReference type="ARBA" id="ARBA00023136"/>
    </source>
</evidence>
<dbReference type="AlphaFoldDB" id="A0ABD3SCA8"/>